<proteinExistence type="predicted"/>
<dbReference type="AlphaFoldDB" id="A0A9Q1AV22"/>
<dbReference type="EMBL" id="JAPFRF010000012">
    <property type="protein sequence ID" value="KAJ7313635.1"/>
    <property type="molecule type" value="Genomic_DNA"/>
</dbReference>
<organism evidence="1 2">
    <name type="scientific">Phrynocephalus forsythii</name>
    <dbReference type="NCBI Taxonomy" id="171643"/>
    <lineage>
        <taxon>Eukaryota</taxon>
        <taxon>Metazoa</taxon>
        <taxon>Chordata</taxon>
        <taxon>Craniata</taxon>
        <taxon>Vertebrata</taxon>
        <taxon>Euteleostomi</taxon>
        <taxon>Lepidosauria</taxon>
        <taxon>Squamata</taxon>
        <taxon>Bifurcata</taxon>
        <taxon>Unidentata</taxon>
        <taxon>Episquamata</taxon>
        <taxon>Toxicofera</taxon>
        <taxon>Iguania</taxon>
        <taxon>Acrodonta</taxon>
        <taxon>Agamidae</taxon>
        <taxon>Agaminae</taxon>
        <taxon>Phrynocephalus</taxon>
    </lineage>
</organism>
<comment type="caution">
    <text evidence="1">The sequence shown here is derived from an EMBL/GenBank/DDBJ whole genome shotgun (WGS) entry which is preliminary data.</text>
</comment>
<protein>
    <submittedName>
        <fullName evidence="1">Uncharacterized protein</fullName>
    </submittedName>
</protein>
<evidence type="ECO:0000313" key="1">
    <source>
        <dbReference type="EMBL" id="KAJ7313635.1"/>
    </source>
</evidence>
<dbReference type="Proteomes" id="UP001142489">
    <property type="component" value="Unassembled WGS sequence"/>
</dbReference>
<evidence type="ECO:0000313" key="2">
    <source>
        <dbReference type="Proteomes" id="UP001142489"/>
    </source>
</evidence>
<reference evidence="1" key="1">
    <citation type="journal article" date="2023" name="DNA Res.">
        <title>Chromosome-level genome assembly of Phrynocephalus forsythii using third-generation DNA sequencing and Hi-C analysis.</title>
        <authorList>
            <person name="Qi Y."/>
            <person name="Zhao W."/>
            <person name="Zhao Y."/>
            <person name="Niu C."/>
            <person name="Cao S."/>
            <person name="Zhang Y."/>
        </authorList>
    </citation>
    <scope>NUCLEOTIDE SEQUENCE</scope>
    <source>
        <tissue evidence="1">Muscle</tissue>
    </source>
</reference>
<name>A0A9Q1AV22_9SAUR</name>
<keyword evidence="2" id="KW-1185">Reference proteome</keyword>
<feature type="non-terminal residue" evidence="1">
    <location>
        <position position="62"/>
    </location>
</feature>
<sequence length="62" mass="7340">ESRRNSNLFIVSRYQEELVLLYLPPDFTSQRKYVCTASYQSINQPLLTYKKSKHHSFSADLK</sequence>
<gene>
    <name evidence="1" type="ORF">JRQ81_005199</name>
</gene>
<accession>A0A9Q1AV22</accession>
<feature type="non-terminal residue" evidence="1">
    <location>
        <position position="1"/>
    </location>
</feature>